<dbReference type="Proteomes" id="UP001642260">
    <property type="component" value="Unassembled WGS sequence"/>
</dbReference>
<keyword evidence="2" id="KW-1185">Reference proteome</keyword>
<reference evidence="1 2" key="1">
    <citation type="submission" date="2022-03" db="EMBL/GenBank/DDBJ databases">
        <authorList>
            <person name="Macdonald S."/>
            <person name="Ahmed S."/>
            <person name="Newling K."/>
        </authorList>
    </citation>
    <scope>NUCLEOTIDE SEQUENCE [LARGE SCALE GENOMIC DNA]</scope>
</reference>
<evidence type="ECO:0008006" key="3">
    <source>
        <dbReference type="Google" id="ProtNLM"/>
    </source>
</evidence>
<sequence length="104" mass="11927">MPSKILCPKRPLWWLALRAGPGLLLNGRVFPPLHRVVITGKEDRHAAGLFLLPKEGLIINAPEEMVDDEHPRLYKPFDFEAYFAFTYTDTKKRDLSALKTYCSL</sequence>
<dbReference type="Gene3D" id="2.60.120.330">
    <property type="entry name" value="B-lactam Antibiotic, Isopenicillin N Synthase, Chain"/>
    <property type="match status" value="1"/>
</dbReference>
<organism evidence="1 2">
    <name type="scientific">Eruca vesicaria subsp. sativa</name>
    <name type="common">Garden rocket</name>
    <name type="synonym">Eruca sativa</name>
    <dbReference type="NCBI Taxonomy" id="29727"/>
    <lineage>
        <taxon>Eukaryota</taxon>
        <taxon>Viridiplantae</taxon>
        <taxon>Streptophyta</taxon>
        <taxon>Embryophyta</taxon>
        <taxon>Tracheophyta</taxon>
        <taxon>Spermatophyta</taxon>
        <taxon>Magnoliopsida</taxon>
        <taxon>eudicotyledons</taxon>
        <taxon>Gunneridae</taxon>
        <taxon>Pentapetalae</taxon>
        <taxon>rosids</taxon>
        <taxon>malvids</taxon>
        <taxon>Brassicales</taxon>
        <taxon>Brassicaceae</taxon>
        <taxon>Brassiceae</taxon>
        <taxon>Eruca</taxon>
    </lineage>
</organism>
<dbReference type="InterPro" id="IPR027443">
    <property type="entry name" value="IPNS-like_sf"/>
</dbReference>
<name>A0ABC8KM06_ERUVS</name>
<evidence type="ECO:0000313" key="1">
    <source>
        <dbReference type="EMBL" id="CAH8356831.1"/>
    </source>
</evidence>
<proteinExistence type="predicted"/>
<protein>
    <recommendedName>
        <fullName evidence="3">Isopenicillin N synthase-like Fe(2+) 2OG dioxygenase domain-containing protein</fullName>
    </recommendedName>
</protein>
<dbReference type="AlphaFoldDB" id="A0ABC8KM06"/>
<dbReference type="EMBL" id="CAKOAT010221377">
    <property type="protein sequence ID" value="CAH8356831.1"/>
    <property type="molecule type" value="Genomic_DNA"/>
</dbReference>
<evidence type="ECO:0000313" key="2">
    <source>
        <dbReference type="Proteomes" id="UP001642260"/>
    </source>
</evidence>
<gene>
    <name evidence="1" type="ORF">ERUC_LOCUS22586</name>
</gene>
<dbReference type="SUPFAM" id="SSF51197">
    <property type="entry name" value="Clavaminate synthase-like"/>
    <property type="match status" value="1"/>
</dbReference>
<comment type="caution">
    <text evidence="1">The sequence shown here is derived from an EMBL/GenBank/DDBJ whole genome shotgun (WGS) entry which is preliminary data.</text>
</comment>
<accession>A0ABC8KM06</accession>